<keyword evidence="2" id="KW-1185">Reference proteome</keyword>
<dbReference type="EMBL" id="JAAIYP010000039">
    <property type="protein sequence ID" value="NFV81143.1"/>
    <property type="molecule type" value="Genomic_DNA"/>
</dbReference>
<reference evidence="1 2" key="1">
    <citation type="submission" date="2020-02" db="EMBL/GenBank/DDBJ databases">
        <authorList>
            <person name="Dziuba M."/>
            <person name="Kuznetsov B."/>
            <person name="Mardanov A."/>
            <person name="Ravin N."/>
            <person name="Grouzdev D."/>
        </authorList>
    </citation>
    <scope>NUCLEOTIDE SEQUENCE [LARGE SCALE GENOMIC DNA]</scope>
    <source>
        <strain evidence="1 2">SpK</strain>
    </source>
</reference>
<protein>
    <submittedName>
        <fullName evidence="1">Uncharacterized protein</fullName>
    </submittedName>
</protein>
<evidence type="ECO:0000313" key="1">
    <source>
        <dbReference type="EMBL" id="NFV81143.1"/>
    </source>
</evidence>
<gene>
    <name evidence="1" type="ORF">G4223_13575</name>
</gene>
<accession>A0A7C9QUR1</accession>
<proteinExistence type="predicted"/>
<evidence type="ECO:0000313" key="2">
    <source>
        <dbReference type="Proteomes" id="UP000480684"/>
    </source>
</evidence>
<comment type="caution">
    <text evidence="1">The sequence shown here is derived from an EMBL/GenBank/DDBJ whole genome shotgun (WGS) entry which is preliminary data.</text>
</comment>
<name>A0A7C9QUR1_9PROT</name>
<dbReference type="Proteomes" id="UP000480684">
    <property type="component" value="Unassembled WGS sequence"/>
</dbReference>
<dbReference type="RefSeq" id="WP_163680727.1">
    <property type="nucleotide sequence ID" value="NZ_JAAIYP010000039.1"/>
</dbReference>
<organism evidence="1 2">
    <name type="scientific">Magnetospirillum aberrantis SpK</name>
    <dbReference type="NCBI Taxonomy" id="908842"/>
    <lineage>
        <taxon>Bacteria</taxon>
        <taxon>Pseudomonadati</taxon>
        <taxon>Pseudomonadota</taxon>
        <taxon>Alphaproteobacteria</taxon>
        <taxon>Rhodospirillales</taxon>
        <taxon>Rhodospirillaceae</taxon>
        <taxon>Magnetospirillum</taxon>
    </lineage>
</organism>
<dbReference type="AlphaFoldDB" id="A0A7C9QUR1"/>
<sequence length="77" mass="8996">MANPYKNLTDLQTAWLSAWTVSAQQVFQCWSHLFELQQSFLKNAQQHQRSHIEIASGPSFLDHYGRRAHDIDPERDV</sequence>